<keyword evidence="3" id="KW-1185">Reference proteome</keyword>
<evidence type="ECO:0000259" key="1">
    <source>
        <dbReference type="Pfam" id="PF01740"/>
    </source>
</evidence>
<dbReference type="Pfam" id="PF01740">
    <property type="entry name" value="STAS"/>
    <property type="match status" value="1"/>
</dbReference>
<organism evidence="2 3">
    <name type="scientific">Methylogaea oryzae</name>
    <dbReference type="NCBI Taxonomy" id="1295382"/>
    <lineage>
        <taxon>Bacteria</taxon>
        <taxon>Pseudomonadati</taxon>
        <taxon>Pseudomonadota</taxon>
        <taxon>Gammaproteobacteria</taxon>
        <taxon>Methylococcales</taxon>
        <taxon>Methylococcaceae</taxon>
        <taxon>Methylogaea</taxon>
    </lineage>
</organism>
<dbReference type="EMBL" id="AP019782">
    <property type="protein sequence ID" value="BBL70434.1"/>
    <property type="molecule type" value="Genomic_DNA"/>
</dbReference>
<evidence type="ECO:0000313" key="2">
    <source>
        <dbReference type="EMBL" id="BBL70434.1"/>
    </source>
</evidence>
<proteinExistence type="predicted"/>
<dbReference type="InterPro" id="IPR002645">
    <property type="entry name" value="STAS_dom"/>
</dbReference>
<sequence length="414" mass="43376">MEITTHIDGEEMRVVLQGRLDAAWSEAVGKTLQDSLHSGCHVIALDMSQVSFLSSAGIRVLMLLFKQLQGVGGRLRVLDPSPPVRNVLEMVGFSQLVEVSAAAPAPAAPPPTQAAQEPVSRHIGEHPLDVYALSTGTGLRGRLWGDPSAVLAGTADAAPSQTVRLPAASVCLGLGALGSDDGDPGHAGELLAVGGLAIVLPSNDPAHPDWLVQEGDLVPEASLIYGLEAAGEFRYLLRFGSAPDSAPIRLSELAQAALEICQSEVAVFVAAAETAALVGAARQTPPDLAPGGLFAFPDIRDRLLFTAEPAYGDETALLVGIAARNPAPPLAEFLRPMNGGALFGHVHCAVVPYRPIHKGRIELSATLESLMENQRIRGVLHLLNDHRESVGAGESELRRGALWCAPLVLTEAAS</sequence>
<dbReference type="Proteomes" id="UP000824988">
    <property type="component" value="Chromosome"/>
</dbReference>
<name>A0A8D4VNF5_9GAMM</name>
<evidence type="ECO:0000313" key="3">
    <source>
        <dbReference type="Proteomes" id="UP000824988"/>
    </source>
</evidence>
<dbReference type="RefSeq" id="WP_221048424.1">
    <property type="nucleotide sequence ID" value="NZ_AP019782.1"/>
</dbReference>
<accession>A0A8D4VNF5</accession>
<dbReference type="AlphaFoldDB" id="A0A8D4VNF5"/>
<dbReference type="InterPro" id="IPR003658">
    <property type="entry name" value="Anti-sigma_ant"/>
</dbReference>
<feature type="domain" description="STAS" evidence="1">
    <location>
        <begin position="12"/>
        <end position="99"/>
    </location>
</feature>
<reference evidence="2" key="1">
    <citation type="submission" date="2019-06" db="EMBL/GenBank/DDBJ databases">
        <title>Complete genome sequence of Methylogaea oryzae strain JCM16910.</title>
        <authorList>
            <person name="Asakawa S."/>
        </authorList>
    </citation>
    <scope>NUCLEOTIDE SEQUENCE</scope>
    <source>
        <strain evidence="2">E10</strain>
    </source>
</reference>
<dbReference type="NCBIfam" id="TIGR00377">
    <property type="entry name" value="ant_ant_sig"/>
    <property type="match status" value="1"/>
</dbReference>
<dbReference type="GO" id="GO:0043856">
    <property type="term" value="F:anti-sigma factor antagonist activity"/>
    <property type="evidence" value="ECO:0007669"/>
    <property type="project" value="InterPro"/>
</dbReference>
<protein>
    <recommendedName>
        <fullName evidence="1">STAS domain-containing protein</fullName>
    </recommendedName>
</protein>
<dbReference type="PANTHER" id="PTHR33495">
    <property type="entry name" value="ANTI-SIGMA FACTOR ANTAGONIST TM_1081-RELATED-RELATED"/>
    <property type="match status" value="1"/>
</dbReference>
<dbReference type="KEGG" id="moz:MoryE10_10400"/>
<dbReference type="CDD" id="cd07043">
    <property type="entry name" value="STAS_anti-anti-sigma_factors"/>
    <property type="match status" value="1"/>
</dbReference>
<gene>
    <name evidence="2" type="ORF">MoryE10_10400</name>
</gene>